<comment type="catalytic activity">
    <reaction evidence="8 10">
        <text>dCMP + ATP = dCDP + ADP</text>
        <dbReference type="Rhea" id="RHEA:25094"/>
        <dbReference type="ChEBI" id="CHEBI:30616"/>
        <dbReference type="ChEBI" id="CHEBI:57566"/>
        <dbReference type="ChEBI" id="CHEBI:58593"/>
        <dbReference type="ChEBI" id="CHEBI:456216"/>
        <dbReference type="EC" id="2.7.4.25"/>
    </reaction>
</comment>
<dbReference type="AlphaFoldDB" id="A0A3N1NJI6"/>
<evidence type="ECO:0000256" key="8">
    <source>
        <dbReference type="ARBA" id="ARBA00047615"/>
    </source>
</evidence>
<dbReference type="PANTHER" id="PTHR21299">
    <property type="entry name" value="CYTIDYLATE KINASE/PANTOATE-BETA-ALANINE LIGASE"/>
    <property type="match status" value="1"/>
</dbReference>
<comment type="caution">
    <text evidence="12">The sequence shown here is derived from an EMBL/GenBank/DDBJ whole genome shotgun (WGS) entry which is preliminary data.</text>
</comment>
<dbReference type="GO" id="GO:0015949">
    <property type="term" value="P:nucleobase-containing small molecule interconversion"/>
    <property type="evidence" value="ECO:0007669"/>
    <property type="project" value="TreeGrafter"/>
</dbReference>
<evidence type="ECO:0000313" key="13">
    <source>
        <dbReference type="Proteomes" id="UP000273643"/>
    </source>
</evidence>
<comment type="similarity">
    <text evidence="2 10">Belongs to the cytidylate kinase family. Type 1 subfamily.</text>
</comment>
<dbReference type="PANTHER" id="PTHR21299:SF2">
    <property type="entry name" value="CYTIDYLATE KINASE"/>
    <property type="match status" value="1"/>
</dbReference>
<evidence type="ECO:0000256" key="9">
    <source>
        <dbReference type="ARBA" id="ARBA00048478"/>
    </source>
</evidence>
<evidence type="ECO:0000256" key="5">
    <source>
        <dbReference type="ARBA" id="ARBA00022741"/>
    </source>
</evidence>
<evidence type="ECO:0000313" key="12">
    <source>
        <dbReference type="EMBL" id="ROQ19984.1"/>
    </source>
</evidence>
<evidence type="ECO:0000256" key="10">
    <source>
        <dbReference type="HAMAP-Rule" id="MF_00238"/>
    </source>
</evidence>
<sequence>MTENSPIPVIAIDGPSGAGKGTLSRLVANRLGYHLLDSGALYRLTALAAMNAGVDLDNPDAVAAVARHLAVRFDAAGEDTRILLHEQDVSREIRTEAVSMNASRVAAYPPVREALLQRQRDFRQAPGLVADGRDMGTTVFPDAGVKIFLTASPEARAERRYLQLLEKGEKVDMDALVADIRERDKRDSERAVSPLKPADDAHLVDSTELTIEQVLERILSYTR</sequence>
<dbReference type="InterPro" id="IPR011994">
    <property type="entry name" value="Cytidylate_kinase_dom"/>
</dbReference>
<dbReference type="Gene3D" id="3.40.50.300">
    <property type="entry name" value="P-loop containing nucleotide triphosphate hydrolases"/>
    <property type="match status" value="1"/>
</dbReference>
<accession>A0A3N1NJI6</accession>
<keyword evidence="7 10" id="KW-0067">ATP-binding</keyword>
<evidence type="ECO:0000256" key="3">
    <source>
        <dbReference type="ARBA" id="ARBA00022490"/>
    </source>
</evidence>
<dbReference type="GO" id="GO:0036431">
    <property type="term" value="F:dCMP kinase activity"/>
    <property type="evidence" value="ECO:0007669"/>
    <property type="project" value="InterPro"/>
</dbReference>
<evidence type="ECO:0000256" key="4">
    <source>
        <dbReference type="ARBA" id="ARBA00022679"/>
    </source>
</evidence>
<dbReference type="GO" id="GO:0005829">
    <property type="term" value="C:cytosol"/>
    <property type="evidence" value="ECO:0007669"/>
    <property type="project" value="TreeGrafter"/>
</dbReference>
<dbReference type="Proteomes" id="UP000273643">
    <property type="component" value="Unassembled WGS sequence"/>
</dbReference>
<evidence type="ECO:0000256" key="7">
    <source>
        <dbReference type="ARBA" id="ARBA00022840"/>
    </source>
</evidence>
<keyword evidence="4 10" id="KW-0808">Transferase</keyword>
<dbReference type="InterPro" id="IPR027417">
    <property type="entry name" value="P-loop_NTPase"/>
</dbReference>
<evidence type="ECO:0000256" key="6">
    <source>
        <dbReference type="ARBA" id="ARBA00022777"/>
    </source>
</evidence>
<comment type="catalytic activity">
    <reaction evidence="9 10">
        <text>CMP + ATP = CDP + ADP</text>
        <dbReference type="Rhea" id="RHEA:11600"/>
        <dbReference type="ChEBI" id="CHEBI:30616"/>
        <dbReference type="ChEBI" id="CHEBI:58069"/>
        <dbReference type="ChEBI" id="CHEBI:60377"/>
        <dbReference type="ChEBI" id="CHEBI:456216"/>
        <dbReference type="EC" id="2.7.4.25"/>
    </reaction>
</comment>
<dbReference type="FunFam" id="3.40.50.300:FF:000262">
    <property type="entry name" value="Cytidylate kinase"/>
    <property type="match status" value="1"/>
</dbReference>
<reference evidence="12 13" key="1">
    <citation type="submission" date="2018-11" db="EMBL/GenBank/DDBJ databases">
        <title>Genomic Encyclopedia of Type Strains, Phase IV (KMG-IV): sequencing the most valuable type-strain genomes for metagenomic binning, comparative biology and taxonomic classification.</title>
        <authorList>
            <person name="Goeker M."/>
        </authorList>
    </citation>
    <scope>NUCLEOTIDE SEQUENCE [LARGE SCALE GENOMIC DNA]</scope>
    <source>
        <strain evidence="12 13">DSM 16974</strain>
    </source>
</reference>
<dbReference type="Pfam" id="PF02224">
    <property type="entry name" value="Cytidylate_kin"/>
    <property type="match status" value="1"/>
</dbReference>
<feature type="domain" description="Cytidylate kinase" evidence="11">
    <location>
        <begin position="10"/>
        <end position="222"/>
    </location>
</feature>
<dbReference type="GO" id="GO:0005524">
    <property type="term" value="F:ATP binding"/>
    <property type="evidence" value="ECO:0007669"/>
    <property type="project" value="UniProtKB-UniRule"/>
</dbReference>
<evidence type="ECO:0000256" key="2">
    <source>
        <dbReference type="ARBA" id="ARBA00009427"/>
    </source>
</evidence>
<evidence type="ECO:0000259" key="11">
    <source>
        <dbReference type="Pfam" id="PF02224"/>
    </source>
</evidence>
<dbReference type="EC" id="2.7.4.25" evidence="10"/>
<keyword evidence="3 10" id="KW-0963">Cytoplasm</keyword>
<evidence type="ECO:0000256" key="1">
    <source>
        <dbReference type="ARBA" id="ARBA00004496"/>
    </source>
</evidence>
<name>A0A3N1NJI6_9GAMM</name>
<dbReference type="GO" id="GO:0006220">
    <property type="term" value="P:pyrimidine nucleotide metabolic process"/>
    <property type="evidence" value="ECO:0007669"/>
    <property type="project" value="UniProtKB-UniRule"/>
</dbReference>
<gene>
    <name evidence="10" type="primary">cmk</name>
    <name evidence="12" type="ORF">EDC38_0575</name>
</gene>
<feature type="binding site" evidence="10">
    <location>
        <begin position="14"/>
        <end position="22"/>
    </location>
    <ligand>
        <name>ATP</name>
        <dbReference type="ChEBI" id="CHEBI:30616"/>
    </ligand>
</feature>
<dbReference type="EMBL" id="RJUK01000001">
    <property type="protein sequence ID" value="ROQ19984.1"/>
    <property type="molecule type" value="Genomic_DNA"/>
</dbReference>
<organism evidence="12 13">
    <name type="scientific">Marinimicrobium koreense</name>
    <dbReference type="NCBI Taxonomy" id="306545"/>
    <lineage>
        <taxon>Bacteria</taxon>
        <taxon>Pseudomonadati</taxon>
        <taxon>Pseudomonadota</taxon>
        <taxon>Gammaproteobacteria</taxon>
        <taxon>Cellvibrionales</taxon>
        <taxon>Cellvibrionaceae</taxon>
        <taxon>Marinimicrobium</taxon>
    </lineage>
</organism>
<protein>
    <recommendedName>
        <fullName evidence="10">Cytidylate kinase</fullName>
        <shortName evidence="10">CK</shortName>
        <ecNumber evidence="10">2.7.4.25</ecNumber>
    </recommendedName>
    <alternativeName>
        <fullName evidence="10">Cytidine monophosphate kinase</fullName>
        <shortName evidence="10">CMP kinase</shortName>
    </alternativeName>
</protein>
<keyword evidence="6 10" id="KW-0418">Kinase</keyword>
<comment type="subcellular location">
    <subcellularLocation>
        <location evidence="1 10">Cytoplasm</location>
    </subcellularLocation>
</comment>
<dbReference type="CDD" id="cd02020">
    <property type="entry name" value="CMPK"/>
    <property type="match status" value="1"/>
</dbReference>
<dbReference type="SUPFAM" id="SSF52540">
    <property type="entry name" value="P-loop containing nucleoside triphosphate hydrolases"/>
    <property type="match status" value="1"/>
</dbReference>
<dbReference type="NCBIfam" id="TIGR00017">
    <property type="entry name" value="cmk"/>
    <property type="match status" value="1"/>
</dbReference>
<dbReference type="OrthoDB" id="9807434at2"/>
<proteinExistence type="inferred from homology"/>
<dbReference type="GO" id="GO:0036430">
    <property type="term" value="F:CMP kinase activity"/>
    <property type="evidence" value="ECO:0007669"/>
    <property type="project" value="RHEA"/>
</dbReference>
<dbReference type="HAMAP" id="MF_00238">
    <property type="entry name" value="Cytidyl_kinase_type1"/>
    <property type="match status" value="1"/>
</dbReference>
<dbReference type="RefSeq" id="WP_123637239.1">
    <property type="nucleotide sequence ID" value="NZ_RJUK01000001.1"/>
</dbReference>
<keyword evidence="13" id="KW-1185">Reference proteome</keyword>
<dbReference type="InterPro" id="IPR003136">
    <property type="entry name" value="Cytidylate_kin"/>
</dbReference>
<keyword evidence="5 10" id="KW-0547">Nucleotide-binding</keyword>